<dbReference type="Proteomes" id="UP000241222">
    <property type="component" value="Unassembled WGS sequence"/>
</dbReference>
<comment type="caution">
    <text evidence="2">The sequence shown here is derived from an EMBL/GenBank/DDBJ whole genome shotgun (WGS) entry which is preliminary data.</text>
</comment>
<dbReference type="SUPFAM" id="SSF55447">
    <property type="entry name" value="CO dehydrogenase flavoprotein C-terminal domain-like"/>
    <property type="match status" value="1"/>
</dbReference>
<dbReference type="InterPro" id="IPR002346">
    <property type="entry name" value="Mopterin_DH_FAD-bd"/>
</dbReference>
<protein>
    <submittedName>
        <fullName evidence="2">Dehydrogenase</fullName>
    </submittedName>
</protein>
<dbReference type="OrthoDB" id="9775084at2"/>
<dbReference type="PANTHER" id="PTHR42659:SF9">
    <property type="entry name" value="XANTHINE DEHYDROGENASE FAD-BINDING SUBUNIT XDHB-RELATED"/>
    <property type="match status" value="1"/>
</dbReference>
<keyword evidence="3" id="KW-1185">Reference proteome</keyword>
<dbReference type="Pfam" id="PF00941">
    <property type="entry name" value="FAD_binding_5"/>
    <property type="match status" value="1"/>
</dbReference>
<proteinExistence type="predicted"/>
<dbReference type="InterPro" id="IPR005107">
    <property type="entry name" value="CO_DH_flav_C"/>
</dbReference>
<evidence type="ECO:0000313" key="3">
    <source>
        <dbReference type="Proteomes" id="UP000241222"/>
    </source>
</evidence>
<dbReference type="AlphaFoldDB" id="A0A2T3IL44"/>
<dbReference type="InterPro" id="IPR051312">
    <property type="entry name" value="Diverse_Substr_Oxidored"/>
</dbReference>
<dbReference type="Gene3D" id="3.30.465.10">
    <property type="match status" value="1"/>
</dbReference>
<feature type="domain" description="FAD-binding PCMH-type" evidence="1">
    <location>
        <begin position="1"/>
        <end position="185"/>
    </location>
</feature>
<evidence type="ECO:0000313" key="2">
    <source>
        <dbReference type="EMBL" id="PSU29083.1"/>
    </source>
</evidence>
<dbReference type="InterPro" id="IPR036683">
    <property type="entry name" value="CO_DH_flav_C_dom_sf"/>
</dbReference>
<dbReference type="GO" id="GO:0016491">
    <property type="term" value="F:oxidoreductase activity"/>
    <property type="evidence" value="ECO:0007669"/>
    <property type="project" value="InterPro"/>
</dbReference>
<dbReference type="GO" id="GO:0071949">
    <property type="term" value="F:FAD binding"/>
    <property type="evidence" value="ECO:0007669"/>
    <property type="project" value="InterPro"/>
</dbReference>
<dbReference type="SMART" id="SM01092">
    <property type="entry name" value="CO_deh_flav_C"/>
    <property type="match status" value="1"/>
</dbReference>
<dbReference type="EMBL" id="PYMH01000021">
    <property type="protein sequence ID" value="PSU29083.1"/>
    <property type="molecule type" value="Genomic_DNA"/>
</dbReference>
<accession>A0A2T3IL44</accession>
<name>A0A2T3IL44_9GAMM</name>
<organism evidence="2 3">
    <name type="scientific">Photobacterium lutimaris</name>
    <dbReference type="NCBI Taxonomy" id="388278"/>
    <lineage>
        <taxon>Bacteria</taxon>
        <taxon>Pseudomonadati</taxon>
        <taxon>Pseudomonadota</taxon>
        <taxon>Gammaproteobacteria</taxon>
        <taxon>Vibrionales</taxon>
        <taxon>Vibrionaceae</taxon>
        <taxon>Photobacterium</taxon>
    </lineage>
</organism>
<dbReference type="InterPro" id="IPR016166">
    <property type="entry name" value="FAD-bd_PCMH"/>
</dbReference>
<dbReference type="PANTHER" id="PTHR42659">
    <property type="entry name" value="XANTHINE DEHYDROGENASE SUBUNIT C-RELATED"/>
    <property type="match status" value="1"/>
</dbReference>
<reference evidence="2 3" key="1">
    <citation type="submission" date="2018-03" db="EMBL/GenBank/DDBJ databases">
        <title>Whole genome sequencing of Histamine producing bacteria.</title>
        <authorList>
            <person name="Butler K."/>
        </authorList>
    </citation>
    <scope>NUCLEOTIDE SEQUENCE [LARGE SCALE GENOMIC DNA]</scope>
    <source>
        <strain evidence="2 3">JCM 13586</strain>
    </source>
</reference>
<dbReference type="InterPro" id="IPR016169">
    <property type="entry name" value="FAD-bd_PCMH_sub2"/>
</dbReference>
<dbReference type="RefSeq" id="WP_107351648.1">
    <property type="nucleotide sequence ID" value="NZ_PYMH01000021.1"/>
</dbReference>
<dbReference type="InterPro" id="IPR036318">
    <property type="entry name" value="FAD-bd_PCMH-like_sf"/>
</dbReference>
<evidence type="ECO:0000259" key="1">
    <source>
        <dbReference type="PROSITE" id="PS51387"/>
    </source>
</evidence>
<dbReference type="PROSITE" id="PS51387">
    <property type="entry name" value="FAD_PCMH"/>
    <property type="match status" value="1"/>
</dbReference>
<gene>
    <name evidence="2" type="ORF">C9I99_25500</name>
</gene>
<dbReference type="Gene3D" id="3.30.390.50">
    <property type="entry name" value="CO dehydrogenase flavoprotein, C-terminal domain"/>
    <property type="match status" value="1"/>
</dbReference>
<sequence>MVNIYRPESLAQALDTLSMGELMLFSGGTDLMVQHGVRAGMSPKFEQDVLFVDAIEELQYITVSDHEGATNDQASDAEQALYIGAGVVLSDIEQHALVPSVLRQSVAKIAAPALRNRATLAGNICNASPAADSLPALYLLDARVVLSSMRGQREMRLEDFILAPRVTALKPDEMLTHIVIPQLDLPEVFYHKVGTRAANALSKLSVAGLARIKRFPKKAPVLEDWRVAFGAVGPTVVRSRELESLVIGQSLDTLAKPGFIAQVTDCYREIIHPIDDQRSTSAYRQQASINLLTRWLEHLSHCNG</sequence>
<dbReference type="Pfam" id="PF03450">
    <property type="entry name" value="CO_deh_flav_C"/>
    <property type="match status" value="1"/>
</dbReference>
<dbReference type="SUPFAM" id="SSF56176">
    <property type="entry name" value="FAD-binding/transporter-associated domain-like"/>
    <property type="match status" value="1"/>
</dbReference>